<dbReference type="Pfam" id="PF01809">
    <property type="entry name" value="YidD"/>
    <property type="match status" value="1"/>
</dbReference>
<gene>
    <name evidence="1" type="ORF">METZ01_LOCUS77316</name>
</gene>
<organism evidence="1">
    <name type="scientific">marine metagenome</name>
    <dbReference type="NCBI Taxonomy" id="408172"/>
    <lineage>
        <taxon>unclassified sequences</taxon>
        <taxon>metagenomes</taxon>
        <taxon>ecological metagenomes</taxon>
    </lineage>
</organism>
<reference evidence="1" key="1">
    <citation type="submission" date="2018-05" db="EMBL/GenBank/DDBJ databases">
        <authorList>
            <person name="Lanie J.A."/>
            <person name="Ng W.-L."/>
            <person name="Kazmierczak K.M."/>
            <person name="Andrzejewski T.M."/>
            <person name="Davidsen T.M."/>
            <person name="Wayne K.J."/>
            <person name="Tettelin H."/>
            <person name="Glass J.I."/>
            <person name="Rusch D."/>
            <person name="Podicherti R."/>
            <person name="Tsui H.-C.T."/>
            <person name="Winkler M.E."/>
        </authorList>
    </citation>
    <scope>NUCLEOTIDE SEQUENCE</scope>
</reference>
<dbReference type="HAMAP" id="MF_00386">
    <property type="entry name" value="UPF0161_YidD"/>
    <property type="match status" value="1"/>
</dbReference>
<dbReference type="SMART" id="SM01234">
    <property type="entry name" value="Haemolytic"/>
    <property type="match status" value="1"/>
</dbReference>
<evidence type="ECO:0000313" key="1">
    <source>
        <dbReference type="EMBL" id="SVA24462.1"/>
    </source>
</evidence>
<evidence type="ECO:0008006" key="2">
    <source>
        <dbReference type="Google" id="ProtNLM"/>
    </source>
</evidence>
<dbReference type="NCBIfam" id="TIGR00278">
    <property type="entry name" value="membrane protein insertion efficiency factor YidD"/>
    <property type="match status" value="1"/>
</dbReference>
<accession>A0A381U8C0</accession>
<dbReference type="PANTHER" id="PTHR33383:SF1">
    <property type="entry name" value="MEMBRANE PROTEIN INSERTION EFFICIENCY FACTOR-RELATED"/>
    <property type="match status" value="1"/>
</dbReference>
<dbReference type="PANTHER" id="PTHR33383">
    <property type="entry name" value="MEMBRANE PROTEIN INSERTION EFFICIENCY FACTOR-RELATED"/>
    <property type="match status" value="1"/>
</dbReference>
<dbReference type="EMBL" id="UINC01005934">
    <property type="protein sequence ID" value="SVA24462.1"/>
    <property type="molecule type" value="Genomic_DNA"/>
</dbReference>
<proteinExistence type="inferred from homology"/>
<dbReference type="AlphaFoldDB" id="A0A381U8C0"/>
<protein>
    <recommendedName>
        <fullName evidence="2">Membrane protein insertion efficiency factor YidD</fullName>
    </recommendedName>
</protein>
<sequence>MFPLPHWWTTTVTHSTATFESIVPREVDVRGATLITGWLSQRCTTLWTVFLNAYRVVLGPWFSGSCRFEPSCSHYAEEAVRRHGCLRGFWLTVRRLSRCQPFHEGGYDPVPTPGGRSRS</sequence>
<dbReference type="InterPro" id="IPR002696">
    <property type="entry name" value="Membr_insert_effic_factor_YidD"/>
</dbReference>
<name>A0A381U8C0_9ZZZZ</name>